<dbReference type="Gene3D" id="2.30.30.90">
    <property type="match status" value="1"/>
</dbReference>
<dbReference type="PANTHER" id="PTHR33238">
    <property type="entry name" value="IRON (METAL) DEPENDENT REPRESSOR, DTXR FAMILY"/>
    <property type="match status" value="1"/>
</dbReference>
<evidence type="ECO:0000256" key="5">
    <source>
        <dbReference type="ARBA" id="ARBA00023015"/>
    </source>
</evidence>
<protein>
    <submittedName>
        <fullName evidence="9">MarR family transcriptional regulator</fullName>
    </submittedName>
</protein>
<comment type="subunit">
    <text evidence="3">Homodimer.</text>
</comment>
<dbReference type="InterPro" id="IPR038157">
    <property type="entry name" value="FeoA_core_dom"/>
</dbReference>
<dbReference type="Gene3D" id="1.10.10.10">
    <property type="entry name" value="Winged helix-like DNA-binding domain superfamily/Winged helix DNA-binding domain"/>
    <property type="match status" value="1"/>
</dbReference>
<keyword evidence="5" id="KW-0805">Transcription regulation</keyword>
<dbReference type="InterPro" id="IPR036388">
    <property type="entry name" value="WH-like_DNA-bd_sf"/>
</dbReference>
<dbReference type="RefSeq" id="WP_230867221.1">
    <property type="nucleotide sequence ID" value="NZ_CP046640.1"/>
</dbReference>
<comment type="subcellular location">
    <subcellularLocation>
        <location evidence="1">Cytoplasm</location>
    </subcellularLocation>
</comment>
<keyword evidence="4" id="KW-0408">Iron</keyword>
<evidence type="ECO:0000256" key="6">
    <source>
        <dbReference type="ARBA" id="ARBA00023125"/>
    </source>
</evidence>
<dbReference type="GO" id="GO:0046983">
    <property type="term" value="F:protein dimerization activity"/>
    <property type="evidence" value="ECO:0007669"/>
    <property type="project" value="InterPro"/>
</dbReference>
<dbReference type="SMART" id="SM00899">
    <property type="entry name" value="FeoA"/>
    <property type="match status" value="1"/>
</dbReference>
<evidence type="ECO:0000256" key="2">
    <source>
        <dbReference type="ARBA" id="ARBA00007871"/>
    </source>
</evidence>
<dbReference type="InterPro" id="IPR036421">
    <property type="entry name" value="Fe_dep_repressor_sf"/>
</dbReference>
<evidence type="ECO:0000256" key="3">
    <source>
        <dbReference type="ARBA" id="ARBA00011738"/>
    </source>
</evidence>
<dbReference type="GO" id="GO:0003677">
    <property type="term" value="F:DNA binding"/>
    <property type="evidence" value="ECO:0007669"/>
    <property type="project" value="UniProtKB-KW"/>
</dbReference>
<dbReference type="InterPro" id="IPR001367">
    <property type="entry name" value="Fe_dep_repressor"/>
</dbReference>
<name>A0A8A7KL61_9FIRM</name>
<dbReference type="InterPro" id="IPR022687">
    <property type="entry name" value="HTH_DTXR"/>
</dbReference>
<sequence length="228" mass="25418">MDKTMSLSSSMEDYLETIFLISEKEGSARVSDIARKLEIAASSVNEVVNKLSKLKLVEQEKYGPVILTKMGKDYARKISCRHKIIKNFLVNILKVEEEIAEKDACLMEHVVSSVTMERLVDFLVNTNSIDLESSCISELFQMTETKGKISPDSIASLNELVVNDSARIVKITAKGKKKKKLLEMGLIPGTHIKVKGKAPLGDPIELNVKGYNLSLRKKEAAEIYVEVE</sequence>
<keyword evidence="7" id="KW-0804">Transcription</keyword>
<dbReference type="Pfam" id="PF04023">
    <property type="entry name" value="FeoA"/>
    <property type="match status" value="1"/>
</dbReference>
<evidence type="ECO:0000256" key="7">
    <source>
        <dbReference type="ARBA" id="ARBA00023163"/>
    </source>
</evidence>
<dbReference type="InterPro" id="IPR050536">
    <property type="entry name" value="DtxR_MntR_Metal-Reg"/>
</dbReference>
<gene>
    <name evidence="9" type="ORF">GM661_13055</name>
</gene>
<accession>A0A8A7KL61</accession>
<dbReference type="KEGG" id="ifn:GM661_13055"/>
<dbReference type="InterPro" id="IPR008988">
    <property type="entry name" value="Transcriptional_repressor_C"/>
</dbReference>
<comment type="similarity">
    <text evidence="2">Belongs to the DtxR/MntR family.</text>
</comment>
<dbReference type="InterPro" id="IPR022689">
    <property type="entry name" value="Iron_dep_repressor"/>
</dbReference>
<dbReference type="SMART" id="SM00529">
    <property type="entry name" value="HTH_DTXR"/>
    <property type="match status" value="1"/>
</dbReference>
<evidence type="ECO:0000256" key="1">
    <source>
        <dbReference type="ARBA" id="ARBA00004496"/>
    </source>
</evidence>
<dbReference type="Proteomes" id="UP000665020">
    <property type="component" value="Chromosome"/>
</dbReference>
<keyword evidence="10" id="KW-1185">Reference proteome</keyword>
<dbReference type="Pfam" id="PF02742">
    <property type="entry name" value="Fe_dep_repr_C"/>
    <property type="match status" value="1"/>
</dbReference>
<dbReference type="SUPFAM" id="SSF50037">
    <property type="entry name" value="C-terminal domain of transcriptional repressors"/>
    <property type="match status" value="1"/>
</dbReference>
<evidence type="ECO:0000313" key="9">
    <source>
        <dbReference type="EMBL" id="QTL98824.1"/>
    </source>
</evidence>
<dbReference type="GO" id="GO:0003700">
    <property type="term" value="F:DNA-binding transcription factor activity"/>
    <property type="evidence" value="ECO:0007669"/>
    <property type="project" value="InterPro"/>
</dbReference>
<dbReference type="PANTHER" id="PTHR33238:SF7">
    <property type="entry name" value="IRON-DEPENDENT TRANSCRIPTIONAL REGULATOR"/>
    <property type="match status" value="1"/>
</dbReference>
<dbReference type="InterPro" id="IPR036390">
    <property type="entry name" value="WH_DNA-bd_sf"/>
</dbReference>
<organism evidence="9 10">
    <name type="scientific">Iocasia fonsfrigidae</name>
    <dbReference type="NCBI Taxonomy" id="2682810"/>
    <lineage>
        <taxon>Bacteria</taxon>
        <taxon>Bacillati</taxon>
        <taxon>Bacillota</taxon>
        <taxon>Clostridia</taxon>
        <taxon>Halanaerobiales</taxon>
        <taxon>Halanaerobiaceae</taxon>
        <taxon>Iocasia</taxon>
    </lineage>
</organism>
<dbReference type="GO" id="GO:0005737">
    <property type="term" value="C:cytoplasm"/>
    <property type="evidence" value="ECO:0007669"/>
    <property type="project" value="UniProtKB-SubCell"/>
</dbReference>
<dbReference type="AlphaFoldDB" id="A0A8A7KL61"/>
<proteinExistence type="inferred from homology"/>
<evidence type="ECO:0000313" key="10">
    <source>
        <dbReference type="Proteomes" id="UP000665020"/>
    </source>
</evidence>
<dbReference type="EMBL" id="CP046640">
    <property type="protein sequence ID" value="QTL98824.1"/>
    <property type="molecule type" value="Genomic_DNA"/>
</dbReference>
<dbReference type="Gene3D" id="1.10.60.10">
    <property type="entry name" value="Iron dependent repressor, metal binding and dimerisation domain"/>
    <property type="match status" value="1"/>
</dbReference>
<dbReference type="SUPFAM" id="SSF46785">
    <property type="entry name" value="Winged helix' DNA-binding domain"/>
    <property type="match status" value="1"/>
</dbReference>
<dbReference type="Pfam" id="PF01325">
    <property type="entry name" value="Fe_dep_repress"/>
    <property type="match status" value="1"/>
</dbReference>
<reference evidence="9" key="1">
    <citation type="submission" date="2019-12" db="EMBL/GenBank/DDBJ databases">
        <authorList>
            <person name="zhang j."/>
            <person name="sun C.M."/>
        </authorList>
    </citation>
    <scope>NUCLEOTIDE SEQUENCE</scope>
    <source>
        <strain evidence="9">NS-1</strain>
    </source>
</reference>
<keyword evidence="6" id="KW-0238">DNA-binding</keyword>
<evidence type="ECO:0000259" key="8">
    <source>
        <dbReference type="PROSITE" id="PS50944"/>
    </source>
</evidence>
<feature type="domain" description="HTH dtxR-type" evidence="8">
    <location>
        <begin position="7"/>
        <end position="68"/>
    </location>
</feature>
<dbReference type="SUPFAM" id="SSF47979">
    <property type="entry name" value="Iron-dependent repressor protein, dimerization domain"/>
    <property type="match status" value="1"/>
</dbReference>
<evidence type="ECO:0000256" key="4">
    <source>
        <dbReference type="ARBA" id="ARBA00023004"/>
    </source>
</evidence>
<dbReference type="InterPro" id="IPR007167">
    <property type="entry name" value="Fe-transptr_FeoA-like"/>
</dbReference>
<dbReference type="GO" id="GO:0046914">
    <property type="term" value="F:transition metal ion binding"/>
    <property type="evidence" value="ECO:0007669"/>
    <property type="project" value="InterPro"/>
</dbReference>
<dbReference type="PROSITE" id="PS50944">
    <property type="entry name" value="HTH_DTXR"/>
    <property type="match status" value="1"/>
</dbReference>